<sequence>MTSPLASSSAPFGRVLTAMVTPFSADGKLDLDAAQKVASHLVDLGNDGIVVSGTTGESPTTTVAEDGELLRAILDAVGDRATVIAGVGTNDTRHSVELAEQAARAGAHGLLLVTPYYSKPPQHGFVLHVEAVAAAGDGTPIMLYDIPGRTGMTIAEDTYLTLDRLDEVVAVKDAVADLERGAWLLANTGLALYSGDDSLNLAWLSIGAAGVVSVVGHAAAGRYRRMVEAVDAGDLAEARRLNLELVPLVRAMMTHTQGAMTAKIALHLRGVLDSLAVRPPLPPIEESEIAMVREGLAAVGLLD</sequence>
<dbReference type="PIRSF" id="PIRSF001365">
    <property type="entry name" value="DHDPS"/>
    <property type="match status" value="1"/>
</dbReference>
<evidence type="ECO:0000256" key="11">
    <source>
        <dbReference type="ARBA" id="ARBA00047836"/>
    </source>
</evidence>
<dbReference type="HAMAP" id="MF_00418">
    <property type="entry name" value="DapA"/>
    <property type="match status" value="1"/>
</dbReference>
<keyword evidence="6 12" id="KW-0028">Amino-acid biosynthesis</keyword>
<dbReference type="InterPro" id="IPR005263">
    <property type="entry name" value="DapA"/>
</dbReference>
<feature type="site" description="Part of a proton relay during catalysis" evidence="12">
    <location>
        <position position="117"/>
    </location>
</feature>
<reference evidence="16 17" key="1">
    <citation type="submission" date="2019-07" db="EMBL/GenBank/DDBJ databases">
        <authorList>
            <person name="Zhao L.H."/>
        </authorList>
    </citation>
    <scope>NUCLEOTIDE SEQUENCE [LARGE SCALE GENOMIC DNA]</scope>
    <source>
        <strain evidence="16 17">Co35</strain>
    </source>
</reference>
<keyword evidence="7 12" id="KW-0220">Diaminopimelate biosynthesis</keyword>
<feature type="active site" description="Schiff-base intermediate with substrate" evidence="12 14">
    <location>
        <position position="172"/>
    </location>
</feature>
<comment type="caution">
    <text evidence="16">The sequence shown here is derived from an EMBL/GenBank/DDBJ whole genome shotgun (WGS) entry which is preliminary data.</text>
</comment>
<comment type="function">
    <text evidence="1 12">Catalyzes the condensation of (S)-aspartate-beta-semialdehyde [(S)-ASA] and pyruvate to 4-hydroxy-tetrahydrodipicolinate (HTPA).</text>
</comment>
<evidence type="ECO:0000256" key="15">
    <source>
        <dbReference type="PIRSR" id="PIRSR001365-2"/>
    </source>
</evidence>
<dbReference type="EMBL" id="VLNT01000002">
    <property type="protein sequence ID" value="TSD65387.1"/>
    <property type="molecule type" value="Genomic_DNA"/>
</dbReference>
<keyword evidence="10 12" id="KW-0704">Schiff base</keyword>
<evidence type="ECO:0000313" key="16">
    <source>
        <dbReference type="EMBL" id="TSD65387.1"/>
    </source>
</evidence>
<comment type="similarity">
    <text evidence="3 12 13">Belongs to the DapA family.</text>
</comment>
<dbReference type="GO" id="GO:0019877">
    <property type="term" value="P:diaminopimelate biosynthetic process"/>
    <property type="evidence" value="ECO:0007669"/>
    <property type="project" value="UniProtKB-UniRule"/>
</dbReference>
<comment type="subunit">
    <text evidence="12">Homotetramer; dimer of dimers.</text>
</comment>
<feature type="binding site" evidence="12 15">
    <location>
        <position position="212"/>
    </location>
    <ligand>
        <name>pyruvate</name>
        <dbReference type="ChEBI" id="CHEBI:15361"/>
    </ligand>
</feature>
<evidence type="ECO:0000256" key="13">
    <source>
        <dbReference type="PIRNR" id="PIRNR001365"/>
    </source>
</evidence>
<keyword evidence="9 12" id="KW-0456">Lyase</keyword>
<dbReference type="CDD" id="cd00950">
    <property type="entry name" value="DHDPS"/>
    <property type="match status" value="1"/>
</dbReference>
<dbReference type="RefSeq" id="WP_143911513.1">
    <property type="nucleotide sequence ID" value="NZ_VLNT01000002.1"/>
</dbReference>
<dbReference type="InterPro" id="IPR002220">
    <property type="entry name" value="DapA-like"/>
</dbReference>
<evidence type="ECO:0000256" key="3">
    <source>
        <dbReference type="ARBA" id="ARBA00007592"/>
    </source>
</evidence>
<dbReference type="SMART" id="SM01130">
    <property type="entry name" value="DHDPS"/>
    <property type="match status" value="1"/>
</dbReference>
<evidence type="ECO:0000256" key="5">
    <source>
        <dbReference type="ARBA" id="ARBA00022490"/>
    </source>
</evidence>
<dbReference type="InterPro" id="IPR013785">
    <property type="entry name" value="Aldolase_TIM"/>
</dbReference>
<evidence type="ECO:0000256" key="6">
    <source>
        <dbReference type="ARBA" id="ARBA00022605"/>
    </source>
</evidence>
<dbReference type="GO" id="GO:0008840">
    <property type="term" value="F:4-hydroxy-tetrahydrodipicolinate synthase activity"/>
    <property type="evidence" value="ECO:0007669"/>
    <property type="project" value="UniProtKB-UniRule"/>
</dbReference>
<feature type="active site" description="Proton donor/acceptor" evidence="12 14">
    <location>
        <position position="144"/>
    </location>
</feature>
<dbReference type="AlphaFoldDB" id="A0A554SGB2"/>
<protein>
    <recommendedName>
        <fullName evidence="4 12">4-hydroxy-tetrahydrodipicolinate synthase</fullName>
        <shortName evidence="12">HTPA synthase</shortName>
        <ecNumber evidence="4 12">4.3.3.7</ecNumber>
    </recommendedName>
</protein>
<dbReference type="EC" id="4.3.3.7" evidence="4 12"/>
<dbReference type="OrthoDB" id="9782828at2"/>
<dbReference type="GO" id="GO:0005829">
    <property type="term" value="C:cytosol"/>
    <property type="evidence" value="ECO:0007669"/>
    <property type="project" value="TreeGrafter"/>
</dbReference>
<evidence type="ECO:0000256" key="7">
    <source>
        <dbReference type="ARBA" id="ARBA00022915"/>
    </source>
</evidence>
<name>A0A554SGB2_9ACTN</name>
<comment type="catalytic activity">
    <reaction evidence="11 12">
        <text>L-aspartate 4-semialdehyde + pyruvate = (2S,4S)-4-hydroxy-2,3,4,5-tetrahydrodipicolinate + H2O + H(+)</text>
        <dbReference type="Rhea" id="RHEA:34171"/>
        <dbReference type="ChEBI" id="CHEBI:15361"/>
        <dbReference type="ChEBI" id="CHEBI:15377"/>
        <dbReference type="ChEBI" id="CHEBI:15378"/>
        <dbReference type="ChEBI" id="CHEBI:67139"/>
        <dbReference type="ChEBI" id="CHEBI:537519"/>
        <dbReference type="EC" id="4.3.3.7"/>
    </reaction>
</comment>
<keyword evidence="5 12" id="KW-0963">Cytoplasm</keyword>
<dbReference type="InterPro" id="IPR020625">
    <property type="entry name" value="Schiff_base-form_aldolases_AS"/>
</dbReference>
<evidence type="ECO:0000256" key="10">
    <source>
        <dbReference type="ARBA" id="ARBA00023270"/>
    </source>
</evidence>
<dbReference type="UniPathway" id="UPA00034">
    <property type="reaction ID" value="UER00017"/>
</dbReference>
<evidence type="ECO:0000256" key="8">
    <source>
        <dbReference type="ARBA" id="ARBA00023154"/>
    </source>
</evidence>
<keyword evidence="17" id="KW-1185">Reference proteome</keyword>
<evidence type="ECO:0000256" key="12">
    <source>
        <dbReference type="HAMAP-Rule" id="MF_00418"/>
    </source>
</evidence>
<dbReference type="PROSITE" id="PS00665">
    <property type="entry name" value="DHDPS_1"/>
    <property type="match status" value="1"/>
</dbReference>
<dbReference type="NCBIfam" id="TIGR00674">
    <property type="entry name" value="dapA"/>
    <property type="match status" value="1"/>
</dbReference>
<accession>A0A554SGB2</accession>
<evidence type="ECO:0000256" key="4">
    <source>
        <dbReference type="ARBA" id="ARBA00012086"/>
    </source>
</evidence>
<dbReference type="PANTHER" id="PTHR12128">
    <property type="entry name" value="DIHYDRODIPICOLINATE SYNTHASE"/>
    <property type="match status" value="1"/>
</dbReference>
<evidence type="ECO:0000256" key="2">
    <source>
        <dbReference type="ARBA" id="ARBA00005120"/>
    </source>
</evidence>
<dbReference type="PANTHER" id="PTHR12128:SF66">
    <property type="entry name" value="4-HYDROXY-2-OXOGLUTARATE ALDOLASE, MITOCHONDRIAL"/>
    <property type="match status" value="1"/>
</dbReference>
<dbReference type="GO" id="GO:0009089">
    <property type="term" value="P:lysine biosynthetic process via diaminopimelate"/>
    <property type="evidence" value="ECO:0007669"/>
    <property type="project" value="UniProtKB-UniRule"/>
</dbReference>
<dbReference type="InterPro" id="IPR020624">
    <property type="entry name" value="Schiff_base-form_aldolases_CS"/>
</dbReference>
<comment type="caution">
    <text evidence="12">Was originally thought to be a dihydrodipicolinate synthase (DHDPS), catalyzing the condensation of (S)-aspartate-beta-semialdehyde [(S)-ASA] and pyruvate to dihydrodipicolinate (DHDP). However, it was shown in E.coli that the product of the enzymatic reaction is not dihydrodipicolinate but in fact (4S)-4-hydroxy-2,3,4,5-tetrahydro-(2S)-dipicolinic acid (HTPA), and that the consecutive dehydration reaction leading to DHDP is not spontaneous but catalyzed by DapB.</text>
</comment>
<dbReference type="Gene3D" id="3.20.20.70">
    <property type="entry name" value="Aldolase class I"/>
    <property type="match status" value="1"/>
</dbReference>
<dbReference type="Proteomes" id="UP000316988">
    <property type="component" value="Unassembled WGS sequence"/>
</dbReference>
<feature type="site" description="Part of a proton relay during catalysis" evidence="12">
    <location>
        <position position="54"/>
    </location>
</feature>
<dbReference type="Pfam" id="PF00701">
    <property type="entry name" value="DHDPS"/>
    <property type="match status" value="1"/>
</dbReference>
<keyword evidence="8 12" id="KW-0457">Lysine biosynthesis</keyword>
<comment type="pathway">
    <text evidence="2 12">Amino-acid biosynthesis; L-lysine biosynthesis via DAP pathway; (S)-tetrahydrodipicolinate from L-aspartate: step 3/4.</text>
</comment>
<evidence type="ECO:0000256" key="9">
    <source>
        <dbReference type="ARBA" id="ARBA00023239"/>
    </source>
</evidence>
<evidence type="ECO:0000313" key="17">
    <source>
        <dbReference type="Proteomes" id="UP000316988"/>
    </source>
</evidence>
<organism evidence="16 17">
    <name type="scientific">Aeromicrobium piscarium</name>
    <dbReference type="NCBI Taxonomy" id="2590901"/>
    <lineage>
        <taxon>Bacteria</taxon>
        <taxon>Bacillati</taxon>
        <taxon>Actinomycetota</taxon>
        <taxon>Actinomycetes</taxon>
        <taxon>Propionibacteriales</taxon>
        <taxon>Nocardioidaceae</taxon>
        <taxon>Aeromicrobium</taxon>
    </lineage>
</organism>
<evidence type="ECO:0000256" key="1">
    <source>
        <dbReference type="ARBA" id="ARBA00003294"/>
    </source>
</evidence>
<proteinExistence type="inferred from homology"/>
<evidence type="ECO:0000256" key="14">
    <source>
        <dbReference type="PIRSR" id="PIRSR001365-1"/>
    </source>
</evidence>
<gene>
    <name evidence="12 16" type="primary">dapA</name>
    <name evidence="16" type="ORF">FNM00_02860</name>
</gene>
<dbReference type="PRINTS" id="PR00146">
    <property type="entry name" value="DHPICSNTHASE"/>
</dbReference>
<comment type="subcellular location">
    <subcellularLocation>
        <location evidence="12">Cytoplasm</location>
    </subcellularLocation>
</comment>
<feature type="binding site" evidence="12 15">
    <location>
        <position position="55"/>
    </location>
    <ligand>
        <name>pyruvate</name>
        <dbReference type="ChEBI" id="CHEBI:15361"/>
    </ligand>
</feature>
<dbReference type="SUPFAM" id="SSF51569">
    <property type="entry name" value="Aldolase"/>
    <property type="match status" value="1"/>
</dbReference>
<dbReference type="PROSITE" id="PS00666">
    <property type="entry name" value="DHDPS_2"/>
    <property type="match status" value="1"/>
</dbReference>